<dbReference type="GO" id="GO:0007219">
    <property type="term" value="P:Notch signaling pathway"/>
    <property type="evidence" value="ECO:0007669"/>
    <property type="project" value="TreeGrafter"/>
</dbReference>
<dbReference type="InterPro" id="IPR015943">
    <property type="entry name" value="WD40/YVTN_repeat-like_dom_sf"/>
</dbReference>
<feature type="non-terminal residue" evidence="6">
    <location>
        <position position="1"/>
    </location>
</feature>
<accession>A0AAV4V1U6</accession>
<keyword evidence="7" id="KW-1185">Reference proteome</keyword>
<feature type="repeat" description="WD" evidence="5">
    <location>
        <begin position="298"/>
        <end position="339"/>
    </location>
</feature>
<feature type="repeat" description="WD" evidence="5">
    <location>
        <begin position="382"/>
        <end position="412"/>
    </location>
</feature>
<reference evidence="6 7" key="1">
    <citation type="submission" date="2021-06" db="EMBL/GenBank/DDBJ databases">
        <title>Caerostris extrusa draft genome.</title>
        <authorList>
            <person name="Kono N."/>
            <person name="Arakawa K."/>
        </authorList>
    </citation>
    <scope>NUCLEOTIDE SEQUENCE [LARGE SCALE GENOMIC DNA]</scope>
</reference>
<dbReference type="GO" id="GO:0005730">
    <property type="term" value="C:nucleolus"/>
    <property type="evidence" value="ECO:0007669"/>
    <property type="project" value="UniProtKB-SubCell"/>
</dbReference>
<proteinExistence type="predicted"/>
<dbReference type="InterPro" id="IPR001680">
    <property type="entry name" value="WD40_rpt"/>
</dbReference>
<dbReference type="Gene3D" id="2.130.10.10">
    <property type="entry name" value="YVTN repeat-like/Quinoprotein amine dehydrogenase"/>
    <property type="match status" value="1"/>
</dbReference>
<keyword evidence="4" id="KW-0539">Nucleus</keyword>
<evidence type="ECO:0000256" key="2">
    <source>
        <dbReference type="ARBA" id="ARBA00022574"/>
    </source>
</evidence>
<comment type="subcellular location">
    <subcellularLocation>
        <location evidence="1">Nucleus</location>
        <location evidence="1">Nucleolus</location>
    </subcellularLocation>
</comment>
<protein>
    <submittedName>
        <fullName evidence="6">Notchless protein homolog 1</fullName>
    </submittedName>
</protein>
<evidence type="ECO:0000313" key="6">
    <source>
        <dbReference type="EMBL" id="GIY64195.1"/>
    </source>
</evidence>
<feature type="repeat" description="WD" evidence="5">
    <location>
        <begin position="340"/>
        <end position="381"/>
    </location>
</feature>
<keyword evidence="2 5" id="KW-0853">WD repeat</keyword>
<dbReference type="PANTHER" id="PTHR19848">
    <property type="entry name" value="WD40 REPEAT PROTEIN"/>
    <property type="match status" value="1"/>
</dbReference>
<dbReference type="PROSITE" id="PS00678">
    <property type="entry name" value="WD_REPEATS_1"/>
    <property type="match status" value="1"/>
</dbReference>
<gene>
    <name evidence="6" type="primary">nle1</name>
    <name evidence="6" type="ORF">CEXT_792131</name>
</gene>
<dbReference type="SMART" id="SM00320">
    <property type="entry name" value="WD40"/>
    <property type="match status" value="7"/>
</dbReference>
<dbReference type="GO" id="GO:0000027">
    <property type="term" value="P:ribosomal large subunit assembly"/>
    <property type="evidence" value="ECO:0007669"/>
    <property type="project" value="TreeGrafter"/>
</dbReference>
<dbReference type="PANTHER" id="PTHR19848:SF0">
    <property type="entry name" value="NOTCHLESS PROTEIN HOMOLOG 1"/>
    <property type="match status" value="1"/>
</dbReference>
<feature type="repeat" description="WD" evidence="5">
    <location>
        <begin position="107"/>
        <end position="148"/>
    </location>
</feature>
<dbReference type="InterPro" id="IPR020472">
    <property type="entry name" value="WD40_PAC1"/>
</dbReference>
<dbReference type="InterPro" id="IPR036322">
    <property type="entry name" value="WD40_repeat_dom_sf"/>
</dbReference>
<organism evidence="6 7">
    <name type="scientific">Caerostris extrusa</name>
    <name type="common">Bark spider</name>
    <name type="synonym">Caerostris bankana</name>
    <dbReference type="NCBI Taxonomy" id="172846"/>
    <lineage>
        <taxon>Eukaryota</taxon>
        <taxon>Metazoa</taxon>
        <taxon>Ecdysozoa</taxon>
        <taxon>Arthropoda</taxon>
        <taxon>Chelicerata</taxon>
        <taxon>Arachnida</taxon>
        <taxon>Araneae</taxon>
        <taxon>Araneomorphae</taxon>
        <taxon>Entelegynae</taxon>
        <taxon>Araneoidea</taxon>
        <taxon>Araneidae</taxon>
        <taxon>Caerostris</taxon>
    </lineage>
</organism>
<evidence type="ECO:0000313" key="7">
    <source>
        <dbReference type="Proteomes" id="UP001054945"/>
    </source>
</evidence>
<dbReference type="PROSITE" id="PS50082">
    <property type="entry name" value="WD_REPEATS_2"/>
    <property type="match status" value="5"/>
</dbReference>
<keyword evidence="3" id="KW-0677">Repeat</keyword>
<dbReference type="EMBL" id="BPLR01013842">
    <property type="protein sequence ID" value="GIY64195.1"/>
    <property type="molecule type" value="Genomic_DNA"/>
</dbReference>
<dbReference type="Pfam" id="PF00400">
    <property type="entry name" value="WD40"/>
    <property type="match status" value="6"/>
</dbReference>
<evidence type="ECO:0000256" key="5">
    <source>
        <dbReference type="PROSITE-ProRule" id="PRU00221"/>
    </source>
</evidence>
<dbReference type="CDD" id="cd00200">
    <property type="entry name" value="WD40"/>
    <property type="match status" value="1"/>
</dbReference>
<dbReference type="InterPro" id="IPR001632">
    <property type="entry name" value="WD40_G-protein_beta-like"/>
</dbReference>
<comment type="caution">
    <text evidence="6">The sequence shown here is derived from an EMBL/GenBank/DDBJ whole genome shotgun (WGS) entry which is preliminary data.</text>
</comment>
<evidence type="ECO:0000256" key="1">
    <source>
        <dbReference type="ARBA" id="ARBA00004604"/>
    </source>
</evidence>
<dbReference type="PRINTS" id="PR00319">
    <property type="entry name" value="GPROTEINB"/>
</dbReference>
<name>A0AAV4V1U6_CAEEX</name>
<dbReference type="InterPro" id="IPR019775">
    <property type="entry name" value="WD40_repeat_CS"/>
</dbReference>
<evidence type="ECO:0000256" key="4">
    <source>
        <dbReference type="ARBA" id="ARBA00023242"/>
    </source>
</evidence>
<dbReference type="AlphaFoldDB" id="A0AAV4V1U6"/>
<feature type="repeat" description="WD" evidence="5">
    <location>
        <begin position="84"/>
        <end position="106"/>
    </location>
</feature>
<sequence>ETDTSFLFFVNDVQVKDSLKKVLEKKHLLKECIVDITYAEQAPFHVRPVTRCTSSIPGHAEAVISAIQYSKSGWQTQWEKEIDLISASFDTTVRLWDVDTETPQFTCKGHKHWVLCIAWSPNGLKLASGCKNGLICIWDPRTGKQIGKALSGHRGWINAISWEPCTEMELVVTLPVLPRTALWGGNGLIYSGSQDRNIKVFRGSDGVLCRTLKGHAHWVNSIALNTDYVIRTGSFDPRTASFSRPEITDDMGQELAVVALKRYESATSGRPEIMVSGSDDFSMMLWSPEKDSKCIARMTGHHNLINDVKFSPDMRFIATASFDKSIKLWNGKTGKYISSLYGHVQQVYQIAWSSDSRLLVSGSADSTLKVWDMKTYKIMIDLPGHADEIYAVDWSPDGQRVASGGKDKVIKM</sequence>
<dbReference type="Proteomes" id="UP001054945">
    <property type="component" value="Unassembled WGS sequence"/>
</dbReference>
<dbReference type="SUPFAM" id="SSF50978">
    <property type="entry name" value="WD40 repeat-like"/>
    <property type="match status" value="1"/>
</dbReference>
<dbReference type="PRINTS" id="PR00320">
    <property type="entry name" value="GPROTEINBRPT"/>
</dbReference>
<evidence type="ECO:0000256" key="3">
    <source>
        <dbReference type="ARBA" id="ARBA00022737"/>
    </source>
</evidence>
<dbReference type="PROSITE" id="PS50294">
    <property type="entry name" value="WD_REPEATS_REGION"/>
    <property type="match status" value="4"/>
</dbReference>